<dbReference type="InterPro" id="IPR011604">
    <property type="entry name" value="PDDEXK-like_dom_sf"/>
</dbReference>
<evidence type="ECO:0000256" key="4">
    <source>
        <dbReference type="ARBA" id="ARBA00022839"/>
    </source>
</evidence>
<dbReference type="GO" id="GO:0046872">
    <property type="term" value="F:metal ion binding"/>
    <property type="evidence" value="ECO:0007669"/>
    <property type="project" value="UniProtKB-KW"/>
</dbReference>
<accession>G9X1S1</accession>
<gene>
    <name evidence="11" type="ORF">HMPREF9629_00344</name>
</gene>
<dbReference type="EC" id="3.1.12.1" evidence="9"/>
<evidence type="ECO:0000256" key="9">
    <source>
        <dbReference type="RuleBase" id="RU365022"/>
    </source>
</evidence>
<dbReference type="PATRIC" id="fig|796937.3.peg.1566"/>
<dbReference type="HOGENOM" id="CLU_133784_0_0_9"/>
<dbReference type="PANTHER" id="PTHR37168:SF1">
    <property type="entry name" value="CRISPR-ASSOCIATED EXONUCLEASE CAS4"/>
    <property type="match status" value="1"/>
</dbReference>
<dbReference type="InterPro" id="IPR013343">
    <property type="entry name" value="CRISPR-assoc_prot_Cas4"/>
</dbReference>
<comment type="caution">
    <text evidence="11">The sequence shown here is derived from an EMBL/GenBank/DDBJ whole genome shotgun (WGS) entry which is preliminary data.</text>
</comment>
<dbReference type="Pfam" id="PF01930">
    <property type="entry name" value="Cas_Cas4"/>
    <property type="match status" value="1"/>
</dbReference>
<evidence type="ECO:0000256" key="6">
    <source>
        <dbReference type="ARBA" id="ARBA00023014"/>
    </source>
</evidence>
<evidence type="ECO:0000256" key="1">
    <source>
        <dbReference type="ARBA" id="ARBA00022722"/>
    </source>
</evidence>
<keyword evidence="4 9" id="KW-0269">Exonuclease</keyword>
<keyword evidence="8 9" id="KW-0464">Manganese</keyword>
<organism evidence="11 12">
    <name type="scientific">Peptoanaerobacter stomatis</name>
    <dbReference type="NCBI Taxonomy" id="796937"/>
    <lineage>
        <taxon>Bacteria</taxon>
        <taxon>Bacillati</taxon>
        <taxon>Bacillota</taxon>
        <taxon>Clostridia</taxon>
        <taxon>Peptostreptococcales</taxon>
        <taxon>Filifactoraceae</taxon>
        <taxon>Peptoanaerobacter</taxon>
    </lineage>
</organism>
<proteinExistence type="inferred from homology"/>
<comment type="similarity">
    <text evidence="9">Belongs to the CRISPR-associated exonuclease Cas4 family.</text>
</comment>
<dbReference type="PANTHER" id="PTHR37168">
    <property type="entry name" value="CRISPR-ASSOCIATED EXONUCLEASE CAS4"/>
    <property type="match status" value="1"/>
</dbReference>
<evidence type="ECO:0000256" key="3">
    <source>
        <dbReference type="ARBA" id="ARBA00022801"/>
    </source>
</evidence>
<keyword evidence="2 9" id="KW-0479">Metal-binding</keyword>
<keyword evidence="6 9" id="KW-0411">Iron-sulfur</keyword>
<dbReference type="GO" id="GO:0004527">
    <property type="term" value="F:exonuclease activity"/>
    <property type="evidence" value="ECO:0007669"/>
    <property type="project" value="UniProtKB-KW"/>
</dbReference>
<reference evidence="11 12" key="1">
    <citation type="submission" date="2011-08" db="EMBL/GenBank/DDBJ databases">
        <title>The Genome Sequence of Eubacteriaceae bacterium ACC19a.</title>
        <authorList>
            <consortium name="The Broad Institute Genome Sequencing Platform"/>
            <person name="Earl A."/>
            <person name="Ward D."/>
            <person name="Feldgarden M."/>
            <person name="Gevers D."/>
            <person name="Sizova M."/>
            <person name="Hazen A."/>
            <person name="Epstein S."/>
            <person name="Young S.K."/>
            <person name="Zeng Q."/>
            <person name="Gargeya S."/>
            <person name="Fitzgerald M."/>
            <person name="Haas B."/>
            <person name="Abouelleil A."/>
            <person name="Alvarado L."/>
            <person name="Arachchi H.M."/>
            <person name="Berlin A."/>
            <person name="Brown A."/>
            <person name="Chapman S.B."/>
            <person name="Chen Z."/>
            <person name="Dunbar C."/>
            <person name="Freedman E."/>
            <person name="Gearin G."/>
            <person name="Gellesch M."/>
            <person name="Goldberg J."/>
            <person name="Griggs A."/>
            <person name="Gujja S."/>
            <person name="Heiman D."/>
            <person name="Howarth C."/>
            <person name="Larson L."/>
            <person name="Lui A."/>
            <person name="MacDonald P.J.P."/>
            <person name="Montmayeur A."/>
            <person name="Murphy C."/>
            <person name="Neiman D."/>
            <person name="Pearson M."/>
            <person name="Priest M."/>
            <person name="Roberts A."/>
            <person name="Saif S."/>
            <person name="Shea T."/>
            <person name="Shenoy N."/>
            <person name="Sisk P."/>
            <person name="Stolte C."/>
            <person name="Sykes S."/>
            <person name="Wortman J."/>
            <person name="Nusbaum C."/>
            <person name="Birren B."/>
        </authorList>
    </citation>
    <scope>NUCLEOTIDE SEQUENCE [LARGE SCALE GENOMIC DNA]</scope>
    <source>
        <strain evidence="11 12">ACC19a</strain>
    </source>
</reference>
<evidence type="ECO:0000256" key="2">
    <source>
        <dbReference type="ARBA" id="ARBA00022723"/>
    </source>
</evidence>
<dbReference type="InterPro" id="IPR022765">
    <property type="entry name" value="Dna2/Cas4_DUF83"/>
</dbReference>
<dbReference type="RefSeq" id="WP_009524581.1">
    <property type="nucleotide sequence ID" value="NZ_JH414547.1"/>
</dbReference>
<name>G9X1S1_9FIRM</name>
<evidence type="ECO:0000259" key="10">
    <source>
        <dbReference type="Pfam" id="PF01930"/>
    </source>
</evidence>
<comment type="cofactor">
    <cofactor evidence="9">
        <name>iron-sulfur cluster</name>
        <dbReference type="ChEBI" id="CHEBI:30408"/>
    </cofactor>
</comment>
<keyword evidence="7 9" id="KW-0051">Antiviral defense</keyword>
<evidence type="ECO:0000256" key="7">
    <source>
        <dbReference type="ARBA" id="ARBA00023118"/>
    </source>
</evidence>
<evidence type="ECO:0000313" key="11">
    <source>
        <dbReference type="EMBL" id="EHL13044.1"/>
    </source>
</evidence>
<dbReference type="Gene3D" id="3.90.320.10">
    <property type="match status" value="1"/>
</dbReference>
<dbReference type="BioCyc" id="EBAC796937-HMP:GMGH-344-MONOMER"/>
<evidence type="ECO:0000256" key="5">
    <source>
        <dbReference type="ARBA" id="ARBA00023004"/>
    </source>
</evidence>
<dbReference type="GO" id="GO:0051536">
    <property type="term" value="F:iron-sulfur cluster binding"/>
    <property type="evidence" value="ECO:0007669"/>
    <property type="project" value="UniProtKB-KW"/>
</dbReference>
<keyword evidence="3 9" id="KW-0378">Hydrolase</keyword>
<sequence length="164" mass="19552">MQKDITGIMVYYYVVCKRKLWYFSNDLTMEHNDENVAIGKSIDENTYNDEDKHINIRNIINIDYIKERNVIHEVKKSRSIEEASIKQVEYYLYYLEKQGVLNVYGILDYPLIKKRKEIYLTDEVRQEIEDILGNIKNILSMDIPPEYKKIGICKKCAYYDICAI</sequence>
<feature type="domain" description="DUF83" evidence="10">
    <location>
        <begin position="6"/>
        <end position="163"/>
    </location>
</feature>
<keyword evidence="5 9" id="KW-0408">Iron</keyword>
<dbReference type="Proteomes" id="UP000006437">
    <property type="component" value="Unassembled WGS sequence"/>
</dbReference>
<comment type="cofactor">
    <cofactor evidence="9">
        <name>Mg(2+)</name>
        <dbReference type="ChEBI" id="CHEBI:18420"/>
    </cofactor>
    <cofactor evidence="9">
        <name>Mn(2+)</name>
        <dbReference type="ChEBI" id="CHEBI:29035"/>
    </cofactor>
    <text evidence="9">Mg(2+) or Mn(2+) required for ssDNA cleavage activity.</text>
</comment>
<comment type="function">
    <text evidence="9">CRISPR (clustered regularly interspaced short palindromic repeat) is an adaptive immune system that provides protection against mobile genetic elements (viruses, transposable elements and conjugative plasmids). CRISPR clusters contain sequences complementary to antecedent mobile elements and target invading nucleic acids. CRISPR clusters are transcribed and processed into CRISPR RNA (crRNA).</text>
</comment>
<evidence type="ECO:0000313" key="12">
    <source>
        <dbReference type="Proteomes" id="UP000006437"/>
    </source>
</evidence>
<protein>
    <recommendedName>
        <fullName evidence="9">CRISPR-associated exonuclease Cas4</fullName>
        <ecNumber evidence="9">3.1.12.1</ecNumber>
    </recommendedName>
</protein>
<dbReference type="EMBL" id="AFZE01000045">
    <property type="protein sequence ID" value="EHL13044.1"/>
    <property type="molecule type" value="Genomic_DNA"/>
</dbReference>
<dbReference type="AlphaFoldDB" id="G9X1S1"/>
<dbReference type="GO" id="GO:0051607">
    <property type="term" value="P:defense response to virus"/>
    <property type="evidence" value="ECO:0007669"/>
    <property type="project" value="UniProtKB-KW"/>
</dbReference>
<evidence type="ECO:0000256" key="8">
    <source>
        <dbReference type="ARBA" id="ARBA00023211"/>
    </source>
</evidence>
<keyword evidence="1 9" id="KW-0540">Nuclease</keyword>
<dbReference type="NCBIfam" id="TIGR00372">
    <property type="entry name" value="cas4"/>
    <property type="match status" value="1"/>
</dbReference>